<evidence type="ECO:0000259" key="2">
    <source>
        <dbReference type="Pfam" id="PF01370"/>
    </source>
</evidence>
<protein>
    <submittedName>
        <fullName evidence="3">UDP-glucose 4-epimerase</fullName>
        <ecNumber evidence="3">5.1.3.2</ecNumber>
    </submittedName>
</protein>
<keyword evidence="3" id="KW-0413">Isomerase</keyword>
<accession>A0A852T6E1</accession>
<name>A0A852T6E1_9BACI</name>
<evidence type="ECO:0000256" key="1">
    <source>
        <dbReference type="ARBA" id="ARBA00007637"/>
    </source>
</evidence>
<reference evidence="4" key="1">
    <citation type="submission" date="2020-07" db="EMBL/GenBank/DDBJ databases">
        <authorList>
            <person name="Partida-Martinez L."/>
            <person name="Huntemann M."/>
            <person name="Clum A."/>
            <person name="Wang J."/>
            <person name="Palaniappan K."/>
            <person name="Ritter S."/>
            <person name="Chen I.-M."/>
            <person name="Stamatis D."/>
            <person name="Reddy T."/>
            <person name="O'Malley R."/>
            <person name="Daum C."/>
            <person name="Shapiro N."/>
            <person name="Ivanova N."/>
            <person name="Kyrpides N."/>
            <person name="Woyke T."/>
        </authorList>
    </citation>
    <scope>NUCLEOTIDE SEQUENCE [LARGE SCALE GENOMIC DNA]</scope>
    <source>
        <strain evidence="4">AT2.8</strain>
    </source>
</reference>
<evidence type="ECO:0000313" key="3">
    <source>
        <dbReference type="EMBL" id="NYE04213.1"/>
    </source>
</evidence>
<dbReference type="GO" id="GO:0003978">
    <property type="term" value="F:UDP-glucose 4-epimerase activity"/>
    <property type="evidence" value="ECO:0007669"/>
    <property type="project" value="UniProtKB-EC"/>
</dbReference>
<dbReference type="Pfam" id="PF01370">
    <property type="entry name" value="Epimerase"/>
    <property type="match status" value="1"/>
</dbReference>
<dbReference type="EC" id="5.1.3.2" evidence="3"/>
<gene>
    <name evidence="3" type="ORF">F4694_000957</name>
</gene>
<dbReference type="EMBL" id="JACCBX010000002">
    <property type="protein sequence ID" value="NYE04213.1"/>
    <property type="molecule type" value="Genomic_DNA"/>
</dbReference>
<dbReference type="PANTHER" id="PTHR43000">
    <property type="entry name" value="DTDP-D-GLUCOSE 4,6-DEHYDRATASE-RELATED"/>
    <property type="match status" value="1"/>
</dbReference>
<comment type="similarity">
    <text evidence="1">Belongs to the NAD(P)-dependent epimerase/dehydratase family.</text>
</comment>
<dbReference type="Proteomes" id="UP000548423">
    <property type="component" value="Unassembled WGS sequence"/>
</dbReference>
<reference evidence="4" key="2">
    <citation type="submission" date="2020-08" db="EMBL/GenBank/DDBJ databases">
        <title>The Agave Microbiome: Exploring the role of microbial communities in plant adaptations to desert environments.</title>
        <authorList>
            <person name="Partida-Martinez L.P."/>
        </authorList>
    </citation>
    <scope>NUCLEOTIDE SEQUENCE [LARGE SCALE GENOMIC DNA]</scope>
    <source>
        <strain evidence="4">AT2.8</strain>
    </source>
</reference>
<comment type="caution">
    <text evidence="3">The sequence shown here is derived from an EMBL/GenBank/DDBJ whole genome shotgun (WGS) entry which is preliminary data.</text>
</comment>
<sequence>MKVLVTGGLGFIGSHIVDGLIGEGYDVVVVDNMVSGIRKNLHSQATFYEMDIRDQEIETVFRTEKPDCVIHQAAQVSVQHSMENPLYDCSQNIIATINLLNACKKFGVKKFIFASTAAIYGVPEDVPIKEDHKLGPLSFYGLSKATCEEYIQRYCKLYEINYTILRYANVYGPRQSKDGEAGVITIFINQLMNKKPINVYGDGKQTRDFIYVKDVARANILALTRAHNKTINISSNKETSLNHLIQELTVHFGGNKDIIINYLDKRPGDISRSCLSNVRAKTDLTWEPTPEWDLSGGIAETIKYFNLNN</sequence>
<dbReference type="Gene3D" id="3.40.50.720">
    <property type="entry name" value="NAD(P)-binding Rossmann-like Domain"/>
    <property type="match status" value="1"/>
</dbReference>
<proteinExistence type="inferred from homology"/>
<dbReference type="InterPro" id="IPR036291">
    <property type="entry name" value="NAD(P)-bd_dom_sf"/>
</dbReference>
<organism evidence="3 4">
    <name type="scientific">Neobacillus niacini</name>
    <dbReference type="NCBI Taxonomy" id="86668"/>
    <lineage>
        <taxon>Bacteria</taxon>
        <taxon>Bacillati</taxon>
        <taxon>Bacillota</taxon>
        <taxon>Bacilli</taxon>
        <taxon>Bacillales</taxon>
        <taxon>Bacillaceae</taxon>
        <taxon>Neobacillus</taxon>
    </lineage>
</organism>
<dbReference type="InterPro" id="IPR001509">
    <property type="entry name" value="Epimerase_deHydtase"/>
</dbReference>
<dbReference type="AlphaFoldDB" id="A0A852T6E1"/>
<evidence type="ECO:0000313" key="4">
    <source>
        <dbReference type="Proteomes" id="UP000548423"/>
    </source>
</evidence>
<feature type="domain" description="NAD-dependent epimerase/dehydratase" evidence="2">
    <location>
        <begin position="3"/>
        <end position="233"/>
    </location>
</feature>
<dbReference type="SUPFAM" id="SSF51735">
    <property type="entry name" value="NAD(P)-binding Rossmann-fold domains"/>
    <property type="match status" value="1"/>
</dbReference>